<keyword evidence="2" id="KW-1185">Reference proteome</keyword>
<gene>
    <name evidence="1" type="ORF">J2Z60_001108</name>
</gene>
<accession>A0ABS4ME27</accession>
<dbReference type="EMBL" id="JAGGLU010000005">
    <property type="protein sequence ID" value="MBP2057933.1"/>
    <property type="molecule type" value="Genomic_DNA"/>
</dbReference>
<proteinExistence type="predicted"/>
<dbReference type="Proteomes" id="UP001519292">
    <property type="component" value="Unassembled WGS sequence"/>
</dbReference>
<sequence>MLINYEESMAHPTLSTDPVFGHVMTKKENCLQMLQLALPELHLTKIIKISEQKKVSLKYFEKSDRYDVWAVDEQGRKYDIECQTTRQSNIIERLYRYLLKLQSTVEPLLPGEKVPKGHASYAICFGTYSPGQDQRARYSISMHDDEKLGRIYDNLGHIVMFNTKAKDRSMISAEMAEFLDLLDGRVNGQPNKFTIKLQDDIHEFISSEEWSDIMTDLELYREELIRETREETKREDEENAIFKMIKALRTFSLPDSQILKTLSDSYGSSFSNSELERMLKSVK</sequence>
<evidence type="ECO:0000313" key="2">
    <source>
        <dbReference type="Proteomes" id="UP001519292"/>
    </source>
</evidence>
<dbReference type="RefSeq" id="WP_209686675.1">
    <property type="nucleotide sequence ID" value="NZ_JAGGLU010000005.1"/>
</dbReference>
<name>A0ABS4ME27_9LACO</name>
<organism evidence="1 2">
    <name type="scientific">Lactobacillus colini</name>
    <dbReference type="NCBI Taxonomy" id="1819254"/>
    <lineage>
        <taxon>Bacteria</taxon>
        <taxon>Bacillati</taxon>
        <taxon>Bacillota</taxon>
        <taxon>Bacilli</taxon>
        <taxon>Lactobacillales</taxon>
        <taxon>Lactobacillaceae</taxon>
        <taxon>Lactobacillus</taxon>
    </lineage>
</organism>
<protein>
    <submittedName>
        <fullName evidence="1">Transposase/invertase (TIGR01784 family)</fullName>
    </submittedName>
</protein>
<reference evidence="1 2" key="1">
    <citation type="submission" date="2021-03" db="EMBL/GenBank/DDBJ databases">
        <title>Genomic Encyclopedia of Type Strains, Phase IV (KMG-IV): sequencing the most valuable type-strain genomes for metagenomic binning, comparative biology and taxonomic classification.</title>
        <authorList>
            <person name="Goeker M."/>
        </authorList>
    </citation>
    <scope>NUCLEOTIDE SEQUENCE [LARGE SCALE GENOMIC DNA]</scope>
    <source>
        <strain evidence="1 2">DSM 101872</strain>
    </source>
</reference>
<dbReference type="NCBIfam" id="TIGR01784">
    <property type="entry name" value="T_den_put_tspse"/>
    <property type="match status" value="1"/>
</dbReference>
<comment type="caution">
    <text evidence="1">The sequence shown here is derived from an EMBL/GenBank/DDBJ whole genome shotgun (WGS) entry which is preliminary data.</text>
</comment>
<dbReference type="InterPro" id="IPR010106">
    <property type="entry name" value="RpnA"/>
</dbReference>
<evidence type="ECO:0000313" key="1">
    <source>
        <dbReference type="EMBL" id="MBP2057933.1"/>
    </source>
</evidence>